<keyword evidence="9" id="KW-0032">Aminotransferase</keyword>
<dbReference type="RefSeq" id="WP_062419536.1">
    <property type="nucleotide sequence ID" value="NZ_BBXZ01000170.1"/>
</dbReference>
<evidence type="ECO:0000256" key="3">
    <source>
        <dbReference type="ARBA" id="ARBA00022898"/>
    </source>
</evidence>
<feature type="binding site" evidence="4">
    <location>
        <position position="342"/>
    </location>
    <ligand>
        <name>substrate</name>
    </ligand>
</feature>
<sequence>MLKQSLKLMIPGPIQPDPAVLEAMGSPVPPHYGPAFTDFYNETLSLLRQVIQTSGDIFLMPGSGSAGIDACLGSALLTGEKLLVGINGFFGQRLVAIAESSGLVTVPVTAEWGQPLRSADFAAALDAHPDARAVAVVHLETSTTIANPIAEIGALCRQRGVLFFVDAVSSLGGLPFQMDDWGIDLMASATQKCLGAPPGLAPVAVGPRAWESIDRVPSSNHGWYTNLRVWRHYAEDWADWHPFPITMATNNVMALNASLKQLLAEGIATRLERYRGLALRLRQGLRQIGLRPYTPDEMLAPVLTAAYGPAGVPTGKIVSYLEREAGIKISGGLGALKDQIIRIGHMSPTTTDADIDETLAALRTFCEQNQGAP</sequence>
<dbReference type="PANTHER" id="PTHR21152:SF40">
    <property type="entry name" value="ALANINE--GLYOXYLATE AMINOTRANSFERASE"/>
    <property type="match status" value="1"/>
</dbReference>
<reference evidence="10 11" key="2">
    <citation type="submission" date="2015-07" db="EMBL/GenBank/DDBJ databases">
        <title>Genome sequence of Levilinea saccharolytica DSM 16555.</title>
        <authorList>
            <person name="Hemp J."/>
            <person name="Ward L.M."/>
            <person name="Pace L.A."/>
            <person name="Fischer W.W."/>
        </authorList>
    </citation>
    <scope>NUCLEOTIDE SEQUENCE [LARGE SCALE GENOMIC DNA]</scope>
    <source>
        <strain evidence="10 11">KIBI-1</strain>
    </source>
</reference>
<dbReference type="InterPro" id="IPR020578">
    <property type="entry name" value="Aminotrans_V_PyrdxlP_BS"/>
</dbReference>
<organism evidence="9">
    <name type="scientific">Levilinea saccharolytica</name>
    <dbReference type="NCBI Taxonomy" id="229921"/>
    <lineage>
        <taxon>Bacteria</taxon>
        <taxon>Bacillati</taxon>
        <taxon>Chloroflexota</taxon>
        <taxon>Anaerolineae</taxon>
        <taxon>Anaerolineales</taxon>
        <taxon>Anaerolineaceae</taxon>
        <taxon>Levilinea</taxon>
    </lineage>
</organism>
<evidence type="ECO:0000313" key="9">
    <source>
        <dbReference type="EMBL" id="GAP19245.1"/>
    </source>
</evidence>
<dbReference type="PANTHER" id="PTHR21152">
    <property type="entry name" value="AMINOTRANSFERASE CLASS V"/>
    <property type="match status" value="1"/>
</dbReference>
<evidence type="ECO:0000313" key="11">
    <source>
        <dbReference type="Proteomes" id="UP000050501"/>
    </source>
</evidence>
<proteinExistence type="inferred from homology"/>
<comment type="similarity">
    <text evidence="2 6">Belongs to the class-V pyridoxal-phosphate-dependent aminotransferase family.</text>
</comment>
<evidence type="ECO:0000256" key="6">
    <source>
        <dbReference type="RuleBase" id="RU004075"/>
    </source>
</evidence>
<evidence type="ECO:0000313" key="10">
    <source>
        <dbReference type="EMBL" id="KPL80966.1"/>
    </source>
</evidence>
<dbReference type="STRING" id="229921.ADN01_10815"/>
<accession>A0A0M8JRX4</accession>
<dbReference type="EMBL" id="DF967975">
    <property type="protein sequence ID" value="GAP19245.1"/>
    <property type="molecule type" value="Genomic_DNA"/>
</dbReference>
<keyword evidence="11" id="KW-1185">Reference proteome</keyword>
<dbReference type="OrthoDB" id="389074at2"/>
<dbReference type="EMBL" id="LGCM01000038">
    <property type="protein sequence ID" value="KPL80966.1"/>
    <property type="molecule type" value="Genomic_DNA"/>
</dbReference>
<keyword evidence="9" id="KW-0670">Pyruvate</keyword>
<dbReference type="InterPro" id="IPR015422">
    <property type="entry name" value="PyrdxlP-dep_Trfase_small"/>
</dbReference>
<dbReference type="GO" id="GO:0019265">
    <property type="term" value="P:glycine biosynthetic process, by transamination of glyoxylate"/>
    <property type="evidence" value="ECO:0007669"/>
    <property type="project" value="TreeGrafter"/>
</dbReference>
<evidence type="ECO:0000256" key="7">
    <source>
        <dbReference type="RuleBase" id="RU004504"/>
    </source>
</evidence>
<evidence type="ECO:0000256" key="4">
    <source>
        <dbReference type="PIRSR" id="PIRSR000524-1"/>
    </source>
</evidence>
<evidence type="ECO:0000256" key="5">
    <source>
        <dbReference type="PIRSR" id="PIRSR000524-50"/>
    </source>
</evidence>
<evidence type="ECO:0000259" key="8">
    <source>
        <dbReference type="Pfam" id="PF00266"/>
    </source>
</evidence>
<feature type="domain" description="Aminotransferase class V" evidence="8">
    <location>
        <begin position="32"/>
        <end position="355"/>
    </location>
</feature>
<evidence type="ECO:0000256" key="1">
    <source>
        <dbReference type="ARBA" id="ARBA00001933"/>
    </source>
</evidence>
<comment type="cofactor">
    <cofactor evidence="1 5 7">
        <name>pyridoxal 5'-phosphate</name>
        <dbReference type="ChEBI" id="CHEBI:597326"/>
    </cofactor>
</comment>
<dbReference type="InterPro" id="IPR015424">
    <property type="entry name" value="PyrdxlP-dep_Trfase"/>
</dbReference>
<dbReference type="Proteomes" id="UP000050501">
    <property type="component" value="Unassembled WGS sequence"/>
</dbReference>
<dbReference type="Pfam" id="PF00266">
    <property type="entry name" value="Aminotran_5"/>
    <property type="match status" value="1"/>
</dbReference>
<protein>
    <submittedName>
        <fullName evidence="9">Serine-pyruvate aminotransferase</fullName>
    </submittedName>
</protein>
<dbReference type="Gene3D" id="3.90.1150.10">
    <property type="entry name" value="Aspartate Aminotransferase, domain 1"/>
    <property type="match status" value="1"/>
</dbReference>
<dbReference type="Gene3D" id="3.40.640.10">
    <property type="entry name" value="Type I PLP-dependent aspartate aminotransferase-like (Major domain)"/>
    <property type="match status" value="1"/>
</dbReference>
<gene>
    <name evidence="10" type="ORF">ADN01_10815</name>
    <name evidence="9" type="ORF">LSAC_03145</name>
</gene>
<keyword evidence="9" id="KW-0808">Transferase</keyword>
<dbReference type="InterPro" id="IPR015421">
    <property type="entry name" value="PyrdxlP-dep_Trfase_major"/>
</dbReference>
<dbReference type="AlphaFoldDB" id="A0A0M8JRX4"/>
<dbReference type="SUPFAM" id="SSF53383">
    <property type="entry name" value="PLP-dependent transferases"/>
    <property type="match status" value="1"/>
</dbReference>
<dbReference type="GO" id="GO:0008453">
    <property type="term" value="F:alanine-glyoxylate transaminase activity"/>
    <property type="evidence" value="ECO:0007669"/>
    <property type="project" value="TreeGrafter"/>
</dbReference>
<reference evidence="9" key="1">
    <citation type="journal article" date="2015" name="Genome Announc.">
        <title>Draft Genome Sequences of Anaerolinea thermolimosa IMO-1, Bellilinea caldifistulae GOMI-1, Leptolinea tardivitalis YMTK-2, Levilinea saccharolytica KIBI-1, Longilinea arvoryzae KOME-1, Previously Described as Members of the Class Anaerolineae (Chloroflexi).</title>
        <authorList>
            <person name="Matsuura N."/>
            <person name="Tourlousse M.D."/>
            <person name="Ohashi A."/>
            <person name="Hugenholtz P."/>
            <person name="Sekiguchi Y."/>
        </authorList>
    </citation>
    <scope>NUCLEOTIDE SEQUENCE</scope>
    <source>
        <strain evidence="9">KIBI-1</strain>
    </source>
</reference>
<name>A0A0M8JRX4_9CHLR</name>
<dbReference type="InterPro" id="IPR000192">
    <property type="entry name" value="Aminotrans_V_dom"/>
</dbReference>
<feature type="modified residue" description="N6-(pyridoxal phosphate)lysine" evidence="5">
    <location>
        <position position="192"/>
    </location>
</feature>
<dbReference type="PROSITE" id="PS00595">
    <property type="entry name" value="AA_TRANSFER_CLASS_5"/>
    <property type="match status" value="1"/>
</dbReference>
<evidence type="ECO:0000256" key="2">
    <source>
        <dbReference type="ARBA" id="ARBA00009236"/>
    </source>
</evidence>
<dbReference type="PIRSF" id="PIRSF000524">
    <property type="entry name" value="SPT"/>
    <property type="match status" value="1"/>
</dbReference>
<dbReference type="InterPro" id="IPR024169">
    <property type="entry name" value="SP_NH2Trfase/AEP_transaminase"/>
</dbReference>
<dbReference type="GO" id="GO:0004760">
    <property type="term" value="F:L-serine-pyruvate transaminase activity"/>
    <property type="evidence" value="ECO:0007669"/>
    <property type="project" value="TreeGrafter"/>
</dbReference>
<keyword evidence="3 5" id="KW-0663">Pyridoxal phosphate</keyword>